<dbReference type="EMBL" id="CYXM01000011">
    <property type="protein sequence ID" value="CUN18167.1"/>
    <property type="molecule type" value="Genomic_DNA"/>
</dbReference>
<proteinExistence type="predicted"/>
<dbReference type="Proteomes" id="UP000095673">
    <property type="component" value="Unassembled WGS sequence"/>
</dbReference>
<evidence type="ECO:0000313" key="1">
    <source>
        <dbReference type="EMBL" id="CUN18167.1"/>
    </source>
</evidence>
<gene>
    <name evidence="1" type="ORF">ERS852580_02387</name>
</gene>
<name>A0A173UVN3_9FIRM</name>
<sequence>MARVGESIADVTGKSEFVETRETESVDKAGWIVRRISELGGYENVGDSVKADIFGFDIADVGGSIRLFSDVMKRLGTKLDGDELYEEFQRIYDEGVGRDAGKDKAEDKMWNSGRGR</sequence>
<dbReference type="RefSeq" id="WP_306723458.1">
    <property type="nucleotide sequence ID" value="NZ_CYXM01000011.1"/>
</dbReference>
<dbReference type="AlphaFoldDB" id="A0A173UVN3"/>
<evidence type="ECO:0000313" key="2">
    <source>
        <dbReference type="Proteomes" id="UP000095673"/>
    </source>
</evidence>
<organism evidence="1 2">
    <name type="scientific">Agathobacter rectalis</name>
    <dbReference type="NCBI Taxonomy" id="39491"/>
    <lineage>
        <taxon>Bacteria</taxon>
        <taxon>Bacillati</taxon>
        <taxon>Bacillota</taxon>
        <taxon>Clostridia</taxon>
        <taxon>Lachnospirales</taxon>
        <taxon>Lachnospiraceae</taxon>
        <taxon>Agathobacter</taxon>
    </lineage>
</organism>
<protein>
    <submittedName>
        <fullName evidence="1">Uncharacterized protein</fullName>
    </submittedName>
</protein>
<reference evidence="1 2" key="1">
    <citation type="submission" date="2015-09" db="EMBL/GenBank/DDBJ databases">
        <authorList>
            <consortium name="Pathogen Informatics"/>
        </authorList>
    </citation>
    <scope>NUCLEOTIDE SEQUENCE [LARGE SCALE GENOMIC DNA]</scope>
    <source>
        <strain evidence="1 2">2789STDY5834968</strain>
    </source>
</reference>
<accession>A0A173UVN3</accession>